<dbReference type="InterPro" id="IPR036388">
    <property type="entry name" value="WH-like_DNA-bd_sf"/>
</dbReference>
<proteinExistence type="inferred from homology"/>
<sequence length="302" mass="32163">MLAIPPGLDPDVLRSFVLIAEGGSFTRAAQLVGRTQSAVSMQIRRLEETLGRPLLHRGARGVEPTPHGAWLLDRARRLLAMHDEILASFRSPEVAGSVRLGTPDDYALRWLPGILAAFADSHPAVEVEVVCAPSNELAERLTRGEVDLTLLSGGNEPPGLQGRTLWRGRLVWIGSARHATHRRSPLPLALAQPRCVWRRAATAALDAAGIAWRTAYVSTSQTGTLAPTLAGLAVTVGMAGPLPPGLRHLGAEEGLPPLPEFTIELLSGPDRTPVAEALARHIEESFRREAALEGAAPKAAAA</sequence>
<dbReference type="InterPro" id="IPR050176">
    <property type="entry name" value="LTTR"/>
</dbReference>
<evidence type="ECO:0000256" key="2">
    <source>
        <dbReference type="ARBA" id="ARBA00023015"/>
    </source>
</evidence>
<dbReference type="PANTHER" id="PTHR30579">
    <property type="entry name" value="TRANSCRIPTIONAL REGULATOR"/>
    <property type="match status" value="1"/>
</dbReference>
<dbReference type="Pfam" id="PF03466">
    <property type="entry name" value="LysR_substrate"/>
    <property type="match status" value="1"/>
</dbReference>
<dbReference type="PANTHER" id="PTHR30579:SF7">
    <property type="entry name" value="HTH-TYPE TRANSCRIPTIONAL REGULATOR LRHA-RELATED"/>
    <property type="match status" value="1"/>
</dbReference>
<dbReference type="InterPro" id="IPR036390">
    <property type="entry name" value="WH_DNA-bd_sf"/>
</dbReference>
<dbReference type="InterPro" id="IPR000847">
    <property type="entry name" value="LysR_HTH_N"/>
</dbReference>
<dbReference type="SUPFAM" id="SSF46785">
    <property type="entry name" value="Winged helix' DNA-binding domain"/>
    <property type="match status" value="1"/>
</dbReference>
<dbReference type="AlphaFoldDB" id="A0A8J3ECM1"/>
<evidence type="ECO:0000256" key="3">
    <source>
        <dbReference type="ARBA" id="ARBA00023125"/>
    </source>
</evidence>
<dbReference type="GO" id="GO:0003700">
    <property type="term" value="F:DNA-binding transcription factor activity"/>
    <property type="evidence" value="ECO:0007669"/>
    <property type="project" value="InterPro"/>
</dbReference>
<dbReference type="InterPro" id="IPR005119">
    <property type="entry name" value="LysR_subst-bd"/>
</dbReference>
<comment type="similarity">
    <text evidence="1">Belongs to the LysR transcriptional regulatory family.</text>
</comment>
<keyword evidence="4" id="KW-0804">Transcription</keyword>
<evidence type="ECO:0000259" key="5">
    <source>
        <dbReference type="PROSITE" id="PS50931"/>
    </source>
</evidence>
<name>A0A8J3ECM1_9PROT</name>
<dbReference type="PRINTS" id="PR00039">
    <property type="entry name" value="HTHLYSR"/>
</dbReference>
<dbReference type="GO" id="GO:0003677">
    <property type="term" value="F:DNA binding"/>
    <property type="evidence" value="ECO:0007669"/>
    <property type="project" value="UniProtKB-KW"/>
</dbReference>
<dbReference type="Pfam" id="PF00126">
    <property type="entry name" value="HTH_1"/>
    <property type="match status" value="1"/>
</dbReference>
<dbReference type="PROSITE" id="PS50931">
    <property type="entry name" value="HTH_LYSR"/>
    <property type="match status" value="1"/>
</dbReference>
<dbReference type="SUPFAM" id="SSF53850">
    <property type="entry name" value="Periplasmic binding protein-like II"/>
    <property type="match status" value="1"/>
</dbReference>
<dbReference type="Gene3D" id="1.10.10.10">
    <property type="entry name" value="Winged helix-like DNA-binding domain superfamily/Winged helix DNA-binding domain"/>
    <property type="match status" value="1"/>
</dbReference>
<comment type="caution">
    <text evidence="6">The sequence shown here is derived from an EMBL/GenBank/DDBJ whole genome shotgun (WGS) entry which is preliminary data.</text>
</comment>
<keyword evidence="2" id="KW-0805">Transcription regulation</keyword>
<evidence type="ECO:0000313" key="7">
    <source>
        <dbReference type="Proteomes" id="UP000597507"/>
    </source>
</evidence>
<reference evidence="6 7" key="1">
    <citation type="journal article" date="2014" name="Int. J. Syst. Evol. Microbiol.">
        <title>Complete genome sequence of Corynebacterium casei LMG S-19264T (=DSM 44701T), isolated from a smear-ripened cheese.</title>
        <authorList>
            <consortium name="US DOE Joint Genome Institute (JGI-PGF)"/>
            <person name="Walter F."/>
            <person name="Albersmeier A."/>
            <person name="Kalinowski J."/>
            <person name="Ruckert C."/>
        </authorList>
    </citation>
    <scope>NUCLEOTIDE SEQUENCE [LARGE SCALE GENOMIC DNA]</scope>
    <source>
        <strain evidence="6 7">CGMCC 1.16330</strain>
    </source>
</reference>
<organism evidence="6 7">
    <name type="scientific">Caldovatus sediminis</name>
    <dbReference type="NCBI Taxonomy" id="2041189"/>
    <lineage>
        <taxon>Bacteria</taxon>
        <taxon>Pseudomonadati</taxon>
        <taxon>Pseudomonadota</taxon>
        <taxon>Alphaproteobacteria</taxon>
        <taxon>Acetobacterales</taxon>
        <taxon>Roseomonadaceae</taxon>
        <taxon>Caldovatus</taxon>
    </lineage>
</organism>
<dbReference type="EMBL" id="BMKS01000006">
    <property type="protein sequence ID" value="GGG36584.1"/>
    <property type="molecule type" value="Genomic_DNA"/>
</dbReference>
<accession>A0A8J3ECM1</accession>
<dbReference type="FunFam" id="1.10.10.10:FF:000001">
    <property type="entry name" value="LysR family transcriptional regulator"/>
    <property type="match status" value="1"/>
</dbReference>
<keyword evidence="3" id="KW-0238">DNA-binding</keyword>
<dbReference type="RefSeq" id="WP_188900733.1">
    <property type="nucleotide sequence ID" value="NZ_BMKS01000006.1"/>
</dbReference>
<evidence type="ECO:0000256" key="1">
    <source>
        <dbReference type="ARBA" id="ARBA00009437"/>
    </source>
</evidence>
<dbReference type="Proteomes" id="UP000597507">
    <property type="component" value="Unassembled WGS sequence"/>
</dbReference>
<dbReference type="Gene3D" id="3.40.190.10">
    <property type="entry name" value="Periplasmic binding protein-like II"/>
    <property type="match status" value="2"/>
</dbReference>
<evidence type="ECO:0000313" key="6">
    <source>
        <dbReference type="EMBL" id="GGG36584.1"/>
    </source>
</evidence>
<keyword evidence="7" id="KW-1185">Reference proteome</keyword>
<protein>
    <submittedName>
        <fullName evidence="6">LysR family transcriptional regulator</fullName>
    </submittedName>
</protein>
<feature type="domain" description="HTH lysR-type" evidence="5">
    <location>
        <begin position="8"/>
        <end position="65"/>
    </location>
</feature>
<evidence type="ECO:0000256" key="4">
    <source>
        <dbReference type="ARBA" id="ARBA00023163"/>
    </source>
</evidence>
<gene>
    <name evidence="6" type="ORF">GCM10010964_25580</name>
</gene>